<evidence type="ECO:0000313" key="2">
    <source>
        <dbReference type="Proteomes" id="UP000198882"/>
    </source>
</evidence>
<reference evidence="2" key="1">
    <citation type="submission" date="2016-10" db="EMBL/GenBank/DDBJ databases">
        <authorList>
            <person name="Varghese N."/>
            <person name="Submissions S."/>
        </authorList>
    </citation>
    <scope>NUCLEOTIDE SEQUENCE [LARGE SCALE GENOMIC DNA]</scope>
    <source>
        <strain evidence="2">B4,CECT 8067,JCM 17497</strain>
    </source>
</reference>
<keyword evidence="2" id="KW-1185">Reference proteome</keyword>
<dbReference type="Gene3D" id="3.90.550.10">
    <property type="entry name" value="Spore Coat Polysaccharide Biosynthesis Protein SpsA, Chain A"/>
    <property type="match status" value="1"/>
</dbReference>
<protein>
    <recommendedName>
        <fullName evidence="3">Nucleotide-diphospho-sugar transferase</fullName>
    </recommendedName>
</protein>
<dbReference type="SUPFAM" id="SSF53448">
    <property type="entry name" value="Nucleotide-diphospho-sugar transferases"/>
    <property type="match status" value="1"/>
</dbReference>
<dbReference type="InterPro" id="IPR029044">
    <property type="entry name" value="Nucleotide-diphossugar_trans"/>
</dbReference>
<name>A0A1G8VPV0_9EURY</name>
<dbReference type="OrthoDB" id="204927at2157"/>
<dbReference type="RefSeq" id="WP_139171277.1">
    <property type="nucleotide sequence ID" value="NZ_FNFE01000001.1"/>
</dbReference>
<proteinExistence type="predicted"/>
<dbReference type="STRING" id="1095776.SAMN04515672_1448"/>
<gene>
    <name evidence="1" type="ORF">SAMN04515672_1448</name>
</gene>
<sequence length="296" mass="33757">MGSNRGVVYIATGEDYIKEAKNSARSIKSCMPDINISLFTDTDKDITHFDNIYSIENSRGDYGDSIVQPEMLCYDRTLFIDTDTYITENISDVFHLLDEFDVAAAHNPGSRTTPENQGYPDQNVPESFPLYNTGVLALKRNDAVCELLIDWESIYQEHISKSKSALNQPAFREALYHSDVHVATLPSEYNCRIRYSGSTGFLSSNAKIVHGRHPESLSKIADLLNSKSGMRVFSYKDYPLRLDTSSPSFRFYIRTVLTEGNEHYTYRGRFYNSLNERGTVDTIKRIVRDLKKSLFE</sequence>
<accession>A0A1G8VPV0</accession>
<dbReference type="EMBL" id="FNFE01000001">
    <property type="protein sequence ID" value="SDJ68101.1"/>
    <property type="molecule type" value="Genomic_DNA"/>
</dbReference>
<dbReference type="AlphaFoldDB" id="A0A1G8VPV0"/>
<dbReference type="Proteomes" id="UP000198882">
    <property type="component" value="Unassembled WGS sequence"/>
</dbReference>
<evidence type="ECO:0000313" key="1">
    <source>
        <dbReference type="EMBL" id="SDJ68101.1"/>
    </source>
</evidence>
<evidence type="ECO:0008006" key="3">
    <source>
        <dbReference type="Google" id="ProtNLM"/>
    </source>
</evidence>
<organism evidence="1 2">
    <name type="scientific">Natronorubrum texcoconense</name>
    <dbReference type="NCBI Taxonomy" id="1095776"/>
    <lineage>
        <taxon>Archaea</taxon>
        <taxon>Methanobacteriati</taxon>
        <taxon>Methanobacteriota</taxon>
        <taxon>Stenosarchaea group</taxon>
        <taxon>Halobacteria</taxon>
        <taxon>Halobacteriales</taxon>
        <taxon>Natrialbaceae</taxon>
        <taxon>Natronorubrum</taxon>
    </lineage>
</organism>